<reference evidence="1" key="1">
    <citation type="submission" date="2023-09" db="UniProtKB">
        <authorList>
            <consortium name="Ensembl"/>
        </authorList>
    </citation>
    <scope>IDENTIFICATION</scope>
</reference>
<evidence type="ECO:0000313" key="1">
    <source>
        <dbReference type="Ensembl" id="ENSCCNP00000000814.1"/>
    </source>
</evidence>
<dbReference type="Ensembl" id="ENSCCNT00000001047.1">
    <property type="protein sequence ID" value="ENSCCNP00000000814.1"/>
    <property type="gene ID" value="ENSCCNG00000000895.1"/>
</dbReference>
<dbReference type="AlphaFoldDB" id="A0A8C0W0T1"/>
<organism evidence="1">
    <name type="scientific">Castor canadensis</name>
    <name type="common">American beaver</name>
    <dbReference type="NCBI Taxonomy" id="51338"/>
    <lineage>
        <taxon>Eukaryota</taxon>
        <taxon>Metazoa</taxon>
        <taxon>Chordata</taxon>
        <taxon>Craniata</taxon>
        <taxon>Vertebrata</taxon>
        <taxon>Euteleostomi</taxon>
        <taxon>Mammalia</taxon>
        <taxon>Eutheria</taxon>
        <taxon>Euarchontoglires</taxon>
        <taxon>Glires</taxon>
        <taxon>Rodentia</taxon>
        <taxon>Castorimorpha</taxon>
        <taxon>Castoridae</taxon>
        <taxon>Castor</taxon>
    </lineage>
</organism>
<protein>
    <submittedName>
        <fullName evidence="1">Uncharacterized protein</fullName>
    </submittedName>
</protein>
<sequence length="172" mass="19054">VSNLTWPPTSRLLALSLLTCDSAISALSSASSSSCWTLRHLDSCVLALPYPGLQFLDLLLATLQRQLLSLIQTELQVLHRLFHVLLHPEIIESSKVGTDSLAGGLSIIPAPDLSIQRALHGLHDSNVVSLQLIDFLILLSNFPVDFRLDLVQLKLDTQDLSFFVFERCLKKQ</sequence>
<proteinExistence type="predicted"/>
<accession>A0A8C0W0T1</accession>
<name>A0A8C0W0T1_CASCN</name>